<evidence type="ECO:0000313" key="5">
    <source>
        <dbReference type="EMBL" id="OWK30666.1"/>
    </source>
</evidence>
<gene>
    <name evidence="5" type="primary">birA</name>
    <name evidence="5" type="ORF">SPMU_16550</name>
</gene>
<dbReference type="Proteomes" id="UP000197783">
    <property type="component" value="Unassembled WGS sequence"/>
</dbReference>
<dbReference type="Pfam" id="PF03099">
    <property type="entry name" value="BPL_LplA_LipB"/>
    <property type="match status" value="1"/>
</dbReference>
<evidence type="ECO:0000256" key="3">
    <source>
        <dbReference type="ARBA" id="ARBA00047846"/>
    </source>
</evidence>
<dbReference type="GO" id="GO:0004077">
    <property type="term" value="F:biotin--[biotin carboxyl-carrier protein] ligase activity"/>
    <property type="evidence" value="ECO:0007669"/>
    <property type="project" value="UniProtKB-EC"/>
</dbReference>
<dbReference type="SUPFAM" id="SSF50037">
    <property type="entry name" value="C-terminal domain of transcriptional repressors"/>
    <property type="match status" value="1"/>
</dbReference>
<evidence type="ECO:0000256" key="2">
    <source>
        <dbReference type="ARBA" id="ARBA00024227"/>
    </source>
</evidence>
<name>A0A245ZLN8_9SPHN</name>
<evidence type="ECO:0000259" key="4">
    <source>
        <dbReference type="PROSITE" id="PS51733"/>
    </source>
</evidence>
<keyword evidence="5" id="KW-0436">Ligase</keyword>
<dbReference type="Pfam" id="PF02237">
    <property type="entry name" value="BPL_C"/>
    <property type="match status" value="1"/>
</dbReference>
<dbReference type="EMBL" id="NBBJ01000002">
    <property type="protein sequence ID" value="OWK30666.1"/>
    <property type="molecule type" value="Genomic_DNA"/>
</dbReference>
<dbReference type="InterPro" id="IPR008988">
    <property type="entry name" value="Transcriptional_repressor_C"/>
</dbReference>
<protein>
    <recommendedName>
        <fullName evidence="2">biotin--[biotin carboxyl-carrier protein] ligase</fullName>
        <ecNumber evidence="2">6.3.4.15</ecNumber>
    </recommendedName>
</protein>
<dbReference type="PROSITE" id="PS51733">
    <property type="entry name" value="BPL_LPL_CATALYTIC"/>
    <property type="match status" value="1"/>
</dbReference>
<dbReference type="GO" id="GO:0005737">
    <property type="term" value="C:cytoplasm"/>
    <property type="evidence" value="ECO:0007669"/>
    <property type="project" value="TreeGrafter"/>
</dbReference>
<proteinExistence type="predicted"/>
<organism evidence="5 6">
    <name type="scientific">Sphingomonas mucosissima</name>
    <dbReference type="NCBI Taxonomy" id="370959"/>
    <lineage>
        <taxon>Bacteria</taxon>
        <taxon>Pseudomonadati</taxon>
        <taxon>Pseudomonadota</taxon>
        <taxon>Alphaproteobacteria</taxon>
        <taxon>Sphingomonadales</taxon>
        <taxon>Sphingomonadaceae</taxon>
        <taxon>Sphingomonas</taxon>
    </lineage>
</organism>
<dbReference type="SUPFAM" id="SSF55681">
    <property type="entry name" value="Class II aaRS and biotin synthetases"/>
    <property type="match status" value="1"/>
</dbReference>
<keyword evidence="1" id="KW-0092">Biotin</keyword>
<keyword evidence="6" id="KW-1185">Reference proteome</keyword>
<dbReference type="PANTHER" id="PTHR12835">
    <property type="entry name" value="BIOTIN PROTEIN LIGASE"/>
    <property type="match status" value="1"/>
</dbReference>
<dbReference type="Gene3D" id="2.30.30.100">
    <property type="match status" value="1"/>
</dbReference>
<reference evidence="5 6" key="1">
    <citation type="submission" date="2017-03" db="EMBL/GenBank/DDBJ databases">
        <title>Genome sequence of Sphingomonas mucosissima DSM 17494.</title>
        <authorList>
            <person name="Poehlein A."/>
            <person name="Wuebbeler J.H."/>
            <person name="Steinbuechel A."/>
            <person name="Daniel R."/>
        </authorList>
    </citation>
    <scope>NUCLEOTIDE SEQUENCE [LARGE SCALE GENOMIC DNA]</scope>
    <source>
        <strain evidence="5 6">DSM 17494</strain>
    </source>
</reference>
<dbReference type="AlphaFoldDB" id="A0A245ZLN8"/>
<dbReference type="InterPro" id="IPR004143">
    <property type="entry name" value="BPL_LPL_catalytic"/>
</dbReference>
<dbReference type="Gene3D" id="3.30.930.10">
    <property type="entry name" value="Bira Bifunctional Protein, Domain 2"/>
    <property type="match status" value="1"/>
</dbReference>
<evidence type="ECO:0000256" key="1">
    <source>
        <dbReference type="ARBA" id="ARBA00023267"/>
    </source>
</evidence>
<accession>A0A245ZLN8</accession>
<comment type="caution">
    <text evidence="5">The sequence shown here is derived from an EMBL/GenBank/DDBJ whole genome shotgun (WGS) entry which is preliminary data.</text>
</comment>
<sequence length="175" mass="18387">MRARPDDPSPASLALVCAVALAETISVLGCPAVTIKWPNDLLLDGAKLAGILLERNGDAIVAGFGVNLASHPSIEGRQTASLAGRLWIHSAAELYDHLTAEFARWLGIWRTQGLAPVIARWEAQAHAPGTLLHANLADGSTIVGAYDGLAPDGALRLRLADGRVHVVHAGDVFLV</sequence>
<evidence type="ECO:0000313" key="6">
    <source>
        <dbReference type="Proteomes" id="UP000197783"/>
    </source>
</evidence>
<feature type="domain" description="BPL/LPL catalytic" evidence="4">
    <location>
        <begin position="1"/>
        <end position="110"/>
    </location>
</feature>
<dbReference type="InterPro" id="IPR003142">
    <property type="entry name" value="BPL_C"/>
</dbReference>
<dbReference type="InterPro" id="IPR045864">
    <property type="entry name" value="aa-tRNA-synth_II/BPL/LPL"/>
</dbReference>
<dbReference type="PANTHER" id="PTHR12835:SF5">
    <property type="entry name" value="BIOTIN--PROTEIN LIGASE"/>
    <property type="match status" value="1"/>
</dbReference>
<dbReference type="EC" id="6.3.4.15" evidence="2"/>
<comment type="catalytic activity">
    <reaction evidence="3">
        <text>biotin + L-lysyl-[protein] + ATP = N(6)-biotinyl-L-lysyl-[protein] + AMP + diphosphate + H(+)</text>
        <dbReference type="Rhea" id="RHEA:11756"/>
        <dbReference type="Rhea" id="RHEA-COMP:9752"/>
        <dbReference type="Rhea" id="RHEA-COMP:10505"/>
        <dbReference type="ChEBI" id="CHEBI:15378"/>
        <dbReference type="ChEBI" id="CHEBI:29969"/>
        <dbReference type="ChEBI" id="CHEBI:30616"/>
        <dbReference type="ChEBI" id="CHEBI:33019"/>
        <dbReference type="ChEBI" id="CHEBI:57586"/>
        <dbReference type="ChEBI" id="CHEBI:83144"/>
        <dbReference type="ChEBI" id="CHEBI:456215"/>
        <dbReference type="EC" id="6.3.4.15"/>
    </reaction>
</comment>